<feature type="transmembrane region" description="Helical" evidence="10">
    <location>
        <begin position="50"/>
        <end position="73"/>
    </location>
</feature>
<dbReference type="AlphaFoldDB" id="A0AAU8JYK3"/>
<feature type="transmembrane region" description="Helical" evidence="10">
    <location>
        <begin position="273"/>
        <end position="297"/>
    </location>
</feature>
<dbReference type="InterPro" id="IPR027417">
    <property type="entry name" value="P-loop_NTPase"/>
</dbReference>
<sequence>MAENQNPAPPTPAGPEEASTDGSGTPSPPRRHSAVRSLLRLWPYARVARWRIAGSVAAAGLASLSVLAVPVVLRRIVDGPIADRDLGALWPLAGLLLVLGLAEAGLFYTRRVVVARPLAKVETAMRGDLFAKLQRLPVSFHDRWPSGQLLSRATSDMFLMRLFLAFPLVFLIVNSMVFVTGTALMFTLDWRLALITLVPAAPLTVLTRYFEQRYALAARLAQDQNGDLATVVEESVLGIRILKAFGRHRAMSEEFRARSRELRGTELRKADMLANLWAVIVGLPELALGCALAVGAVRVADDHLSAGTLVAFLSTALALRWPVESLGWLLAFSNEAATATDRYFEVMDEPEERDEPSGTPARTEQGIRFTGVRFRYPDAPADTPDLLAGIDLHVRPGETMALVGTTGCGKTTLTALLPRLYEATGGSITLDGTDIRDIPRERLRRLVAVAFEEPTLFSASVRENVLMGAPGASEEQLATALATAQAGFVEKLPAGVGTQVGEQGLSLSGGQRQRLALARAVVGDPRFLVLDDPLSALDVHTEALVEQALREVLVGTTALIVAHRPSTVLLADRVALLADGRIAAVGTHQELLRSSPAYRALMSGEAAPEPEGSLAR</sequence>
<dbReference type="SMART" id="SM00382">
    <property type="entry name" value="AAA"/>
    <property type="match status" value="1"/>
</dbReference>
<evidence type="ECO:0000256" key="2">
    <source>
        <dbReference type="ARBA" id="ARBA00022448"/>
    </source>
</evidence>
<dbReference type="PROSITE" id="PS50893">
    <property type="entry name" value="ABC_TRANSPORTER_2"/>
    <property type="match status" value="1"/>
</dbReference>
<dbReference type="InterPro" id="IPR011527">
    <property type="entry name" value="ABC1_TM_dom"/>
</dbReference>
<evidence type="ECO:0000256" key="3">
    <source>
        <dbReference type="ARBA" id="ARBA00022475"/>
    </source>
</evidence>
<dbReference type="InterPro" id="IPR017871">
    <property type="entry name" value="ABC_transporter-like_CS"/>
</dbReference>
<reference evidence="13" key="1">
    <citation type="submission" date="2024-06" db="EMBL/GenBank/DDBJ databases">
        <title>The genome sequences of Kitasatospora sp. strain HUAS MG31.</title>
        <authorList>
            <person name="Mo P."/>
        </authorList>
    </citation>
    <scope>NUCLEOTIDE SEQUENCE</scope>
    <source>
        <strain evidence="13">HUAS MG31</strain>
    </source>
</reference>
<keyword evidence="8 10" id="KW-0472">Membrane</keyword>
<dbReference type="FunFam" id="3.40.50.300:FF:000854">
    <property type="entry name" value="Multidrug ABC transporter ATP-binding protein"/>
    <property type="match status" value="1"/>
</dbReference>
<dbReference type="GO" id="GO:0005886">
    <property type="term" value="C:plasma membrane"/>
    <property type="evidence" value="ECO:0007669"/>
    <property type="project" value="UniProtKB-SubCell"/>
</dbReference>
<evidence type="ECO:0000256" key="6">
    <source>
        <dbReference type="ARBA" id="ARBA00022840"/>
    </source>
</evidence>
<dbReference type="PROSITE" id="PS50929">
    <property type="entry name" value="ABC_TM1F"/>
    <property type="match status" value="1"/>
</dbReference>
<dbReference type="GO" id="GO:0015421">
    <property type="term" value="F:ABC-type oligopeptide transporter activity"/>
    <property type="evidence" value="ECO:0007669"/>
    <property type="project" value="TreeGrafter"/>
</dbReference>
<feature type="domain" description="ABC transporter" evidence="11">
    <location>
        <begin position="367"/>
        <end position="604"/>
    </location>
</feature>
<dbReference type="Pfam" id="PF00005">
    <property type="entry name" value="ABC_tran"/>
    <property type="match status" value="1"/>
</dbReference>
<dbReference type="Gene3D" id="3.40.50.300">
    <property type="entry name" value="P-loop containing nucleotide triphosphate hydrolases"/>
    <property type="match status" value="1"/>
</dbReference>
<dbReference type="GO" id="GO:0016887">
    <property type="term" value="F:ATP hydrolysis activity"/>
    <property type="evidence" value="ECO:0007669"/>
    <property type="project" value="InterPro"/>
</dbReference>
<proteinExistence type="predicted"/>
<evidence type="ECO:0000259" key="11">
    <source>
        <dbReference type="PROSITE" id="PS50893"/>
    </source>
</evidence>
<dbReference type="SUPFAM" id="SSF52540">
    <property type="entry name" value="P-loop containing nucleoside triphosphate hydrolases"/>
    <property type="match status" value="1"/>
</dbReference>
<organism evidence="13">
    <name type="scientific">Kitasatospora camelliae</name>
    <dbReference type="NCBI Taxonomy" id="3156397"/>
    <lineage>
        <taxon>Bacteria</taxon>
        <taxon>Bacillati</taxon>
        <taxon>Actinomycetota</taxon>
        <taxon>Actinomycetes</taxon>
        <taxon>Kitasatosporales</taxon>
        <taxon>Streptomycetaceae</taxon>
        <taxon>Kitasatospora</taxon>
    </lineage>
</organism>
<evidence type="ECO:0000256" key="4">
    <source>
        <dbReference type="ARBA" id="ARBA00022692"/>
    </source>
</evidence>
<feature type="transmembrane region" description="Helical" evidence="10">
    <location>
        <begin position="88"/>
        <end position="108"/>
    </location>
</feature>
<feature type="transmembrane region" description="Helical" evidence="10">
    <location>
        <begin position="162"/>
        <end position="186"/>
    </location>
</feature>
<dbReference type="CDD" id="cd18543">
    <property type="entry name" value="ABC_6TM_Rv0194_D1_like"/>
    <property type="match status" value="1"/>
</dbReference>
<evidence type="ECO:0000256" key="1">
    <source>
        <dbReference type="ARBA" id="ARBA00004651"/>
    </source>
</evidence>
<keyword evidence="6 13" id="KW-0067">ATP-binding</keyword>
<dbReference type="Pfam" id="PF00664">
    <property type="entry name" value="ABC_membrane"/>
    <property type="match status" value="1"/>
</dbReference>
<dbReference type="KEGG" id="kcm:ABWK59_22325"/>
<evidence type="ECO:0000256" key="8">
    <source>
        <dbReference type="ARBA" id="ARBA00023136"/>
    </source>
</evidence>
<dbReference type="InterPro" id="IPR039421">
    <property type="entry name" value="Type_1_exporter"/>
</dbReference>
<keyword evidence="4 10" id="KW-0812">Transmembrane</keyword>
<feature type="region of interest" description="Disordered" evidence="9">
    <location>
        <begin position="1"/>
        <end position="32"/>
    </location>
</feature>
<evidence type="ECO:0000259" key="12">
    <source>
        <dbReference type="PROSITE" id="PS50929"/>
    </source>
</evidence>
<comment type="subcellular location">
    <subcellularLocation>
        <location evidence="1">Cell membrane</location>
        <topology evidence="1">Multi-pass membrane protein</topology>
    </subcellularLocation>
</comment>
<keyword evidence="3" id="KW-1003">Cell membrane</keyword>
<dbReference type="PANTHER" id="PTHR43394">
    <property type="entry name" value="ATP-DEPENDENT PERMEASE MDL1, MITOCHONDRIAL"/>
    <property type="match status" value="1"/>
</dbReference>
<accession>A0AAU8JYK3</accession>
<evidence type="ECO:0000256" key="7">
    <source>
        <dbReference type="ARBA" id="ARBA00022989"/>
    </source>
</evidence>
<keyword evidence="2" id="KW-0813">Transport</keyword>
<dbReference type="PANTHER" id="PTHR43394:SF1">
    <property type="entry name" value="ATP-BINDING CASSETTE SUB-FAMILY B MEMBER 10, MITOCHONDRIAL"/>
    <property type="match status" value="1"/>
</dbReference>
<dbReference type="SUPFAM" id="SSF90123">
    <property type="entry name" value="ABC transporter transmembrane region"/>
    <property type="match status" value="1"/>
</dbReference>
<dbReference type="Gene3D" id="1.20.1560.10">
    <property type="entry name" value="ABC transporter type 1, transmembrane domain"/>
    <property type="match status" value="1"/>
</dbReference>
<protein>
    <submittedName>
        <fullName evidence="13">ABC transporter ATP-binding protein</fullName>
    </submittedName>
</protein>
<dbReference type="PROSITE" id="PS00211">
    <property type="entry name" value="ABC_TRANSPORTER_1"/>
    <property type="match status" value="1"/>
</dbReference>
<evidence type="ECO:0000256" key="10">
    <source>
        <dbReference type="SAM" id="Phobius"/>
    </source>
</evidence>
<dbReference type="InterPro" id="IPR003439">
    <property type="entry name" value="ABC_transporter-like_ATP-bd"/>
</dbReference>
<feature type="domain" description="ABC transmembrane type-1" evidence="12">
    <location>
        <begin position="53"/>
        <end position="335"/>
    </location>
</feature>
<gene>
    <name evidence="13" type="ORF">ABWK59_22325</name>
</gene>
<evidence type="ECO:0000313" key="13">
    <source>
        <dbReference type="EMBL" id="XCM81452.1"/>
    </source>
</evidence>
<evidence type="ECO:0000256" key="5">
    <source>
        <dbReference type="ARBA" id="ARBA00022741"/>
    </source>
</evidence>
<keyword evidence="7 10" id="KW-1133">Transmembrane helix</keyword>
<dbReference type="InterPro" id="IPR036640">
    <property type="entry name" value="ABC1_TM_sf"/>
</dbReference>
<dbReference type="InterPro" id="IPR003593">
    <property type="entry name" value="AAA+_ATPase"/>
</dbReference>
<dbReference type="EMBL" id="CP159872">
    <property type="protein sequence ID" value="XCM81452.1"/>
    <property type="molecule type" value="Genomic_DNA"/>
</dbReference>
<keyword evidence="5" id="KW-0547">Nucleotide-binding</keyword>
<dbReference type="RefSeq" id="WP_354642386.1">
    <property type="nucleotide sequence ID" value="NZ_CP159872.1"/>
</dbReference>
<name>A0AAU8JYK3_9ACTN</name>
<dbReference type="GO" id="GO:0005524">
    <property type="term" value="F:ATP binding"/>
    <property type="evidence" value="ECO:0007669"/>
    <property type="project" value="UniProtKB-KW"/>
</dbReference>
<evidence type="ECO:0000256" key="9">
    <source>
        <dbReference type="SAM" id="MobiDB-lite"/>
    </source>
</evidence>
<feature type="transmembrane region" description="Helical" evidence="10">
    <location>
        <begin position="192"/>
        <end position="210"/>
    </location>
</feature>